<dbReference type="EMBL" id="BSEV01000047">
    <property type="protein sequence ID" value="GLK15306.1"/>
    <property type="molecule type" value="Genomic_DNA"/>
</dbReference>
<feature type="transmembrane region" description="Helical" evidence="1">
    <location>
        <begin position="7"/>
        <end position="25"/>
    </location>
</feature>
<comment type="caution">
    <text evidence="2">The sequence shown here is derived from an EMBL/GenBank/DDBJ whole genome shotgun (WGS) entry which is preliminary data.</text>
</comment>
<reference evidence="2" key="2">
    <citation type="submission" date="2023-01" db="EMBL/GenBank/DDBJ databases">
        <authorList>
            <person name="Sun Q."/>
            <person name="Evtushenko L."/>
        </authorList>
    </citation>
    <scope>NUCLEOTIDE SEQUENCE</scope>
    <source>
        <strain evidence="2">VKM Ac-2007</strain>
    </source>
</reference>
<proteinExistence type="predicted"/>
<sequence>MEAGEVRWALGCGVSVVAAAVYAVAGTALDINVVDDAKHSCLGGLSAEEGSATFWVLGRIALFPIVSVASVICSLSLNLLAFLPKLVGRWWATPLLALLAVLVSAAGPAALIVYDVATEGTPGDCVLPWWPSWLPT</sequence>
<feature type="transmembrane region" description="Helical" evidence="1">
    <location>
        <begin position="60"/>
        <end position="83"/>
    </location>
</feature>
<reference evidence="2" key="1">
    <citation type="journal article" date="2014" name="Int. J. Syst. Evol. Microbiol.">
        <title>Complete genome sequence of Corynebacterium casei LMG S-19264T (=DSM 44701T), isolated from a smear-ripened cheese.</title>
        <authorList>
            <consortium name="US DOE Joint Genome Institute (JGI-PGF)"/>
            <person name="Walter F."/>
            <person name="Albersmeier A."/>
            <person name="Kalinowski J."/>
            <person name="Ruckert C."/>
        </authorList>
    </citation>
    <scope>NUCLEOTIDE SEQUENCE</scope>
    <source>
        <strain evidence="2">VKM Ac-2007</strain>
    </source>
</reference>
<keyword evidence="1" id="KW-0812">Transmembrane</keyword>
<evidence type="ECO:0000313" key="3">
    <source>
        <dbReference type="Proteomes" id="UP001143474"/>
    </source>
</evidence>
<feature type="transmembrane region" description="Helical" evidence="1">
    <location>
        <begin position="95"/>
        <end position="114"/>
    </location>
</feature>
<protein>
    <submittedName>
        <fullName evidence="2">Uncharacterized protein</fullName>
    </submittedName>
</protein>
<keyword evidence="3" id="KW-1185">Reference proteome</keyword>
<name>A0A9W6IC31_9ACTN</name>
<organism evidence="2 3">
    <name type="scientific">Streptosporangium carneum</name>
    <dbReference type="NCBI Taxonomy" id="47481"/>
    <lineage>
        <taxon>Bacteria</taxon>
        <taxon>Bacillati</taxon>
        <taxon>Actinomycetota</taxon>
        <taxon>Actinomycetes</taxon>
        <taxon>Streptosporangiales</taxon>
        <taxon>Streptosporangiaceae</taxon>
        <taxon>Streptosporangium</taxon>
    </lineage>
</organism>
<keyword evidence="1" id="KW-1133">Transmembrane helix</keyword>
<dbReference type="AlphaFoldDB" id="A0A9W6IC31"/>
<evidence type="ECO:0000313" key="2">
    <source>
        <dbReference type="EMBL" id="GLK15306.1"/>
    </source>
</evidence>
<dbReference type="Proteomes" id="UP001143474">
    <property type="component" value="Unassembled WGS sequence"/>
</dbReference>
<accession>A0A9W6IC31</accession>
<evidence type="ECO:0000256" key="1">
    <source>
        <dbReference type="SAM" id="Phobius"/>
    </source>
</evidence>
<gene>
    <name evidence="2" type="ORF">GCM10017600_87190</name>
</gene>
<keyword evidence="1" id="KW-0472">Membrane</keyword>